<reference evidence="5" key="1">
    <citation type="submission" date="2018-03" db="EMBL/GenBank/DDBJ databases">
        <authorList>
            <person name="Blom J."/>
        </authorList>
    </citation>
    <scope>NUCLEOTIDE SEQUENCE [LARGE SCALE GENOMIC DNA]</scope>
    <source>
        <strain evidence="5">KPC-SM-21</strain>
    </source>
</reference>
<dbReference type="GO" id="GO:0003955">
    <property type="term" value="F:NAD(P)H dehydrogenase (quinone) activity"/>
    <property type="evidence" value="ECO:0007669"/>
    <property type="project" value="TreeGrafter"/>
</dbReference>
<dbReference type="InterPro" id="IPR003680">
    <property type="entry name" value="Flavodoxin_fold"/>
</dbReference>
<dbReference type="PANTHER" id="PTHR10204:SF34">
    <property type="entry name" value="NAD(P)H DEHYDROGENASE [QUINONE] 1 ISOFORM 1"/>
    <property type="match status" value="1"/>
</dbReference>
<dbReference type="PANTHER" id="PTHR10204">
    <property type="entry name" value="NAD P H OXIDOREDUCTASE-RELATED"/>
    <property type="match status" value="1"/>
</dbReference>
<gene>
    <name evidence="4" type="primary">ywrO</name>
    <name evidence="4" type="ORF">KPC_1970</name>
</gene>
<dbReference type="Gene3D" id="3.40.50.360">
    <property type="match status" value="1"/>
</dbReference>
<evidence type="ECO:0000259" key="3">
    <source>
        <dbReference type="Pfam" id="PF02525"/>
    </source>
</evidence>
<dbReference type="RefSeq" id="WP_121974244.1">
    <property type="nucleotide sequence ID" value="NZ_OOGT01000082.1"/>
</dbReference>
<dbReference type="InParanoid" id="A0A2U3MZE4"/>
<dbReference type="GO" id="GO:0005829">
    <property type="term" value="C:cytosol"/>
    <property type="evidence" value="ECO:0007669"/>
    <property type="project" value="TreeGrafter"/>
</dbReference>
<dbReference type="EMBL" id="OOGT01000082">
    <property type="protein sequence ID" value="SPL70792.1"/>
    <property type="molecule type" value="Genomic_DNA"/>
</dbReference>
<keyword evidence="2 4" id="KW-0560">Oxidoreductase</keyword>
<dbReference type="SUPFAM" id="SSF52218">
    <property type="entry name" value="Flavoproteins"/>
    <property type="match status" value="1"/>
</dbReference>
<dbReference type="EC" id="1.6.99.-" evidence="4"/>
<accession>A0A2U3MZE4</accession>
<dbReference type="InterPro" id="IPR051545">
    <property type="entry name" value="NAD(P)H_dehydrogenase_qn"/>
</dbReference>
<feature type="domain" description="Flavodoxin-like fold" evidence="3">
    <location>
        <begin position="1"/>
        <end position="216"/>
    </location>
</feature>
<sequence>MKYLLVYAHPEPSSLNGSIKDFILQELQHQGHQVLVSDLYAMNWQATLQATDCLGKDVEEPFDIARDTLKAFQNATQSPDIQAEQEKLMWADAVLFQFPLWWFSMPAILKGWFDRVYTNGFAYGVGEHNDLHWGDRYGEGVFAGKRAMLLVSAGGWEEHYSERGVNGAMTDLLFPITHGTLFYAGFEVLPSFIIYKTHKVNAERFTKIKAELAERLQNIFIDQAIPYRPQNAGDYEIPGLILKKDKAADQTGLAIHQLNPVRRQ</sequence>
<evidence type="ECO:0000256" key="2">
    <source>
        <dbReference type="ARBA" id="ARBA00023002"/>
    </source>
</evidence>
<proteinExistence type="inferred from homology"/>
<name>A0A2U3MZE4_9GAMM</name>
<evidence type="ECO:0000313" key="5">
    <source>
        <dbReference type="Proteomes" id="UP000245974"/>
    </source>
</evidence>
<dbReference type="Proteomes" id="UP000245974">
    <property type="component" value="Unassembled WGS sequence"/>
</dbReference>
<dbReference type="Pfam" id="PF02525">
    <property type="entry name" value="Flavodoxin_2"/>
    <property type="match status" value="1"/>
</dbReference>
<organism evidence="4 5">
    <name type="scientific">Acinetobacter stercoris</name>
    <dbReference type="NCBI Taxonomy" id="2126983"/>
    <lineage>
        <taxon>Bacteria</taxon>
        <taxon>Pseudomonadati</taxon>
        <taxon>Pseudomonadota</taxon>
        <taxon>Gammaproteobacteria</taxon>
        <taxon>Moraxellales</taxon>
        <taxon>Moraxellaceae</taxon>
        <taxon>Acinetobacter</taxon>
    </lineage>
</organism>
<dbReference type="AlphaFoldDB" id="A0A2U3MZE4"/>
<keyword evidence="5" id="KW-1185">Reference proteome</keyword>
<evidence type="ECO:0000256" key="1">
    <source>
        <dbReference type="ARBA" id="ARBA00006252"/>
    </source>
</evidence>
<dbReference type="OrthoDB" id="9798454at2"/>
<comment type="similarity">
    <text evidence="1">Belongs to the NAD(P)H dehydrogenase (quinone) family.</text>
</comment>
<dbReference type="InterPro" id="IPR029039">
    <property type="entry name" value="Flavoprotein-like_sf"/>
</dbReference>
<protein>
    <submittedName>
        <fullName evidence="4">General stress protein 14</fullName>
        <ecNumber evidence="4">1.6.99.-</ecNumber>
    </submittedName>
</protein>
<dbReference type="FunCoup" id="A0A2U3MZE4">
    <property type="interactions" value="78"/>
</dbReference>
<evidence type="ECO:0000313" key="4">
    <source>
        <dbReference type="EMBL" id="SPL70792.1"/>
    </source>
</evidence>